<gene>
    <name evidence="1" type="ORF">SDC9_74604</name>
</gene>
<organism evidence="1">
    <name type="scientific">bioreactor metagenome</name>
    <dbReference type="NCBI Taxonomy" id="1076179"/>
    <lineage>
        <taxon>unclassified sequences</taxon>
        <taxon>metagenomes</taxon>
        <taxon>ecological metagenomes</taxon>
    </lineage>
</organism>
<proteinExistence type="predicted"/>
<reference evidence="1" key="1">
    <citation type="submission" date="2019-08" db="EMBL/GenBank/DDBJ databases">
        <authorList>
            <person name="Kucharzyk K."/>
            <person name="Murdoch R.W."/>
            <person name="Higgins S."/>
            <person name="Loffler F."/>
        </authorList>
    </citation>
    <scope>NUCLEOTIDE SEQUENCE</scope>
</reference>
<sequence length="170" mass="19096">MNMLDAPLRGCVRKPGVAIFLQRHALNLHQMGPVVRLQTKVDAGRAVGILRLQRLHIRQKTALCRPLAKHPVGGLRIHIHQQTSLFHRDQIIGGFSRGILRPLQIDPCAGEKQLPAPARIFHMAHHPAFRCVHQRDKAVWPLRKAAGKHRSISHRLPSFRAAQGNVQLSV</sequence>
<comment type="caution">
    <text evidence="1">The sequence shown here is derived from an EMBL/GenBank/DDBJ whole genome shotgun (WGS) entry which is preliminary data.</text>
</comment>
<dbReference type="AlphaFoldDB" id="A0A644YIG5"/>
<name>A0A644YIG5_9ZZZZ</name>
<evidence type="ECO:0000313" key="1">
    <source>
        <dbReference type="EMBL" id="MPM28087.1"/>
    </source>
</evidence>
<accession>A0A644YIG5</accession>
<protein>
    <submittedName>
        <fullName evidence="1">Uncharacterized protein</fullName>
    </submittedName>
</protein>
<dbReference type="EMBL" id="VSSQ01005160">
    <property type="protein sequence ID" value="MPM28087.1"/>
    <property type="molecule type" value="Genomic_DNA"/>
</dbReference>